<dbReference type="SUPFAM" id="SSF101353">
    <property type="entry name" value="Putative anticodon-binding domain of alanyl-tRNA synthetase (AlaRS)"/>
    <property type="match status" value="1"/>
</dbReference>
<dbReference type="Gene3D" id="3.10.310.40">
    <property type="match status" value="1"/>
</dbReference>
<dbReference type="Pfam" id="PF07973">
    <property type="entry name" value="tRNA_SAD"/>
    <property type="match status" value="1"/>
</dbReference>
<dbReference type="GO" id="GO:0004813">
    <property type="term" value="F:alanine-tRNA ligase activity"/>
    <property type="evidence" value="ECO:0007669"/>
    <property type="project" value="UniProtKB-UniRule"/>
</dbReference>
<evidence type="ECO:0000256" key="1">
    <source>
        <dbReference type="ARBA" id="ARBA00008226"/>
    </source>
</evidence>
<dbReference type="SUPFAM" id="SSF50447">
    <property type="entry name" value="Translation proteins"/>
    <property type="match status" value="1"/>
</dbReference>
<keyword evidence="7 12" id="KW-0862">Zinc</keyword>
<reference evidence="15" key="2">
    <citation type="journal article" date="2010" name="Stand. Genomic Sci.">
        <title>Complete genome sequence of Vulcanisaeta distributa type strain (IC-017T).</title>
        <authorList>
            <person name="Mavromatis K."/>
            <person name="Sikorski J."/>
            <person name="Pabst E."/>
            <person name="Teshima H."/>
            <person name="Lapidus A."/>
            <person name="Lucas S."/>
            <person name="Nolan M."/>
            <person name="Glavina Del Rio T."/>
            <person name="Cheng J."/>
            <person name="Bruce D."/>
            <person name="Goodwin L."/>
            <person name="Pitluck S."/>
            <person name="Liolios K."/>
            <person name="Ivanova N."/>
            <person name="Mikhailova N."/>
            <person name="Pati A."/>
            <person name="Chen A."/>
            <person name="Palaniappan K."/>
            <person name="Land M."/>
            <person name="Hauser L."/>
            <person name="Chang Y."/>
            <person name="Jeffries C."/>
            <person name="Rohde M."/>
            <person name="Spring S."/>
            <person name="Goker M."/>
            <person name="Wirth R."/>
            <person name="Woyke T."/>
            <person name="Bristow J."/>
            <person name="Eisen J."/>
            <person name="Markowitz V."/>
            <person name="Hugenholtz P."/>
            <person name="Klenk H."/>
            <person name="Kyrpides N."/>
        </authorList>
    </citation>
    <scope>NUCLEOTIDE SEQUENCE [LARGE SCALE GENOMIC DNA]</scope>
    <source>
        <strain evidence="15">DSM 14429 / JCM 11212 / NBRC 100878 / IC-017</strain>
    </source>
</reference>
<gene>
    <name evidence="12" type="primary">alaS</name>
    <name evidence="14" type="ordered locus">Vdis_0016</name>
</gene>
<dbReference type="InterPro" id="IPR018163">
    <property type="entry name" value="Thr/Ala-tRNA-synth_IIc_edit"/>
</dbReference>
<comment type="function">
    <text evidence="12">Catalyzes the attachment of alanine to tRNA(Ala) in a two-step reaction: alanine is first activated by ATP to form Ala-AMP and then transferred to the acceptor end of tRNA(Ala). Also edits incorrectly charged Ser-tRNA(Ala) and Gly-tRNA(Ala) via its editing domain.</text>
</comment>
<dbReference type="GO" id="GO:0002161">
    <property type="term" value="F:aminoacyl-tRNA deacylase activity"/>
    <property type="evidence" value="ECO:0007669"/>
    <property type="project" value="UniProtKB-ARBA"/>
</dbReference>
<evidence type="ECO:0000256" key="8">
    <source>
        <dbReference type="ARBA" id="ARBA00022840"/>
    </source>
</evidence>
<dbReference type="InterPro" id="IPR012947">
    <property type="entry name" value="tRNA_SAD"/>
</dbReference>
<reference evidence="14 15" key="1">
    <citation type="journal article" date="2010" name="Stand. Genomic Sci.">
        <title>Complete genome sequence of Vulcanisaeta distributa type strain (IC-017).</title>
        <authorList>
            <person name="Mavromatis K."/>
            <person name="Sikorski J."/>
            <person name="Pabst E."/>
            <person name="Teshima H."/>
            <person name="Lapidus A."/>
            <person name="Lucas S."/>
            <person name="Nolan M."/>
            <person name="Glavina Del Rio T."/>
            <person name="Cheng J.F."/>
            <person name="Bruce D."/>
            <person name="Goodwin L."/>
            <person name="Pitluck S."/>
            <person name="Liolios K."/>
            <person name="Ivanova N."/>
            <person name="Mikhailova N."/>
            <person name="Pati A."/>
            <person name="Chen A."/>
            <person name="Palaniappan K."/>
            <person name="Land M."/>
            <person name="Hauser L."/>
            <person name="Chang Y.J."/>
            <person name="Jeffries C.D."/>
            <person name="Rohde M."/>
            <person name="Spring S."/>
            <person name="Goker M."/>
            <person name="Wirth R."/>
            <person name="Woyke T."/>
            <person name="Bristow J."/>
            <person name="Eisen J.A."/>
            <person name="Markowitz V."/>
            <person name="Hugenholtz P."/>
            <person name="Klenk H.P."/>
            <person name="Kyrpides N.C."/>
        </authorList>
    </citation>
    <scope>NUCLEOTIDE SEQUENCE [LARGE SCALE GENOMIC DNA]</scope>
    <source>
        <strain evidence="15">DSM 14429 / JCM 11212 / NBRC 100878 / IC-017</strain>
    </source>
</reference>
<comment type="cofactor">
    <cofactor evidence="12">
        <name>Zn(2+)</name>
        <dbReference type="ChEBI" id="CHEBI:29105"/>
    </cofactor>
    <text evidence="12">Binds 1 zinc ion per subunit.</text>
</comment>
<dbReference type="PANTHER" id="PTHR11777:SF9">
    <property type="entry name" value="ALANINE--TRNA LIGASE, CYTOPLASMIC"/>
    <property type="match status" value="1"/>
</dbReference>
<keyword evidence="6 12" id="KW-0547">Nucleotide-binding</keyword>
<feature type="binding site" evidence="12">
    <location>
        <position position="599"/>
    </location>
    <ligand>
        <name>Zn(2+)</name>
        <dbReference type="ChEBI" id="CHEBI:29105"/>
    </ligand>
</feature>
<comment type="subcellular location">
    <subcellularLocation>
        <location evidence="12">Cytoplasm</location>
    </subcellularLocation>
</comment>
<keyword evidence="3 12" id="KW-0820">tRNA-binding</keyword>
<dbReference type="Gene3D" id="3.30.54.20">
    <property type="match status" value="1"/>
</dbReference>
<dbReference type="PROSITE" id="PS50860">
    <property type="entry name" value="AA_TRNA_LIGASE_II_ALA"/>
    <property type="match status" value="1"/>
</dbReference>
<dbReference type="InterPro" id="IPR018162">
    <property type="entry name" value="Ala-tRNA-ligase_IIc_anticod-bd"/>
</dbReference>
<accession>E1QRQ6</accession>
<evidence type="ECO:0000256" key="5">
    <source>
        <dbReference type="ARBA" id="ARBA00022723"/>
    </source>
</evidence>
<comment type="domain">
    <text evidence="12">Consists of three domains; the N-terminal catalytic domain, the editing domain and the C-terminal C-Ala domain. The editing domain removes incorrectly charged amino acids, while the C-Ala domain, along with tRNA(Ala), serves as a bridge to cooperatively bring together the editing and aminoacylation centers thus stimulating deacylation of misacylated tRNAs.</text>
</comment>
<dbReference type="NCBIfam" id="TIGR00344">
    <property type="entry name" value="alaS"/>
    <property type="match status" value="1"/>
</dbReference>
<organism evidence="14 15">
    <name type="scientific">Vulcanisaeta distributa (strain DSM 14429 / JCM 11212 / NBRC 100878 / IC-017)</name>
    <dbReference type="NCBI Taxonomy" id="572478"/>
    <lineage>
        <taxon>Archaea</taxon>
        <taxon>Thermoproteota</taxon>
        <taxon>Thermoprotei</taxon>
        <taxon>Thermoproteales</taxon>
        <taxon>Thermoproteaceae</taxon>
        <taxon>Vulcanisaeta</taxon>
    </lineage>
</organism>
<proteinExistence type="inferred from homology"/>
<dbReference type="InterPro" id="IPR018164">
    <property type="entry name" value="Ala-tRNA-synth_IIc_N"/>
</dbReference>
<sequence length="918" mass="104732">MEELRTRLFDRMRFYRKQCPYCKHYFWTLNKDQESCGDQPCTPYLFIGNPPGKFRPESIRDVRERFLNFFERHGHVRIKRYPVVARWRTDVYLVGASIYDFQPWVTEGIVPPPANPLTLSQPSIRFTDIDKVGRSGRHLTGFEMMAHHAFNYPDKYIYWIDETVEYAHEFFTKELGLKDHEITYKENIWEGGGNAGECLEVLVSGLEIATLVFMHYRTVNGKYVEMPMKIVDTGYGLERIYWLLTGKPTVYDAVFGPFIEKLRSKLGLPKPSNEMLMHMATYFGQLDPEVTSIEKAYEYISSKVGMDVNEVRNILKAQETLYILSDHGRTLSWMMADGVIPSNSGVGYLGRLLLRRMLRSMYVAGIEMPLTEVMDMELEFLRDDYPEVYEERQTILELVDLEERKFKELLRQAPGIIDRVIRDRERRTGKRELTVDDLIMLYDSQGLPPEVVREVASSRLGLSVVVPDDFYSRLAARYQRQVGEEKPKVDVNPVEVQDLPQTRELFYENMRLFQFNAKVLRVIRGKYVVLDQTAFYPEGGGQVADHGVIRHSRGEARVIDVQRVGPVIVHVIEGEPPMEGETVEGIVDATRRLDLMRMHTATHILLQSIRRVLGRHVWQAGAEKNVPFSRLDVTHYKLPSRDEIRKIEELANQMVVANYPVIIRWLGRTDAESKFGVYIYQGGAVPGAKLRIVQVGPDDNPYDVEACGGMHVGSTGEIGMIKIVKVEKIQEGVVRFIFTTGRHALNYTESLEDSINEVSELIGKGREDVVKGVKELLSDVSKMEGRIKALTRKAIKGDIAEAMGRETAINGVGFTYMEYENEDRNYIQEFAKEYLGARPNTVLLIINRVSNGTEYMVYLSPETAKRVSIKELMARLNASVNGKGGGSTTYGQGFAQGRPPVDTLVSTVKSFLSSISSS</sequence>
<dbReference type="RefSeq" id="WP_013335156.1">
    <property type="nucleotide sequence ID" value="NC_014537.1"/>
</dbReference>
<dbReference type="Gene3D" id="3.30.930.10">
    <property type="entry name" value="Bira Bifunctional Protein, Domain 2"/>
    <property type="match status" value="1"/>
</dbReference>
<dbReference type="HAMAP" id="MF_00036_A">
    <property type="entry name" value="Ala_tRNA_synth_A"/>
    <property type="match status" value="1"/>
</dbReference>
<dbReference type="InterPro" id="IPR009000">
    <property type="entry name" value="Transl_B-barrel_sf"/>
</dbReference>
<keyword evidence="4 12" id="KW-0436">Ligase</keyword>
<dbReference type="GO" id="GO:0008270">
    <property type="term" value="F:zinc ion binding"/>
    <property type="evidence" value="ECO:0007669"/>
    <property type="project" value="UniProtKB-UniRule"/>
</dbReference>
<dbReference type="STRING" id="572478.Vdis_0016"/>
<evidence type="ECO:0000256" key="7">
    <source>
        <dbReference type="ARBA" id="ARBA00022833"/>
    </source>
</evidence>
<dbReference type="FunFam" id="3.30.980.10:FF:000004">
    <property type="entry name" value="Alanine--tRNA ligase, cytoplasmic"/>
    <property type="match status" value="1"/>
</dbReference>
<evidence type="ECO:0000313" key="14">
    <source>
        <dbReference type="EMBL" id="ADN49431.1"/>
    </source>
</evidence>
<dbReference type="InterPro" id="IPR022429">
    <property type="entry name" value="Ala-tRNA_lgiase_arc"/>
</dbReference>
<dbReference type="InterPro" id="IPR050058">
    <property type="entry name" value="Ala-tRNA_ligase"/>
</dbReference>
<feature type="domain" description="Alanyl-transfer RNA synthetases family profile" evidence="13">
    <location>
        <begin position="57"/>
        <end position="750"/>
    </location>
</feature>
<name>E1QRQ6_VULDI</name>
<dbReference type="Pfam" id="PF01411">
    <property type="entry name" value="tRNA-synt_2c"/>
    <property type="match status" value="1"/>
</dbReference>
<dbReference type="OrthoDB" id="7506at2157"/>
<dbReference type="GO" id="GO:0000049">
    <property type="term" value="F:tRNA binding"/>
    <property type="evidence" value="ECO:0007669"/>
    <property type="project" value="UniProtKB-KW"/>
</dbReference>
<evidence type="ECO:0000256" key="6">
    <source>
        <dbReference type="ARBA" id="ARBA00022741"/>
    </source>
</evidence>
<keyword evidence="9 12" id="KW-0694">RNA-binding</keyword>
<evidence type="ECO:0000313" key="15">
    <source>
        <dbReference type="Proteomes" id="UP000006681"/>
    </source>
</evidence>
<dbReference type="Proteomes" id="UP000006681">
    <property type="component" value="Chromosome"/>
</dbReference>
<dbReference type="FunFam" id="3.30.930.10:FF:000056">
    <property type="entry name" value="Alanine--tRNA ligase"/>
    <property type="match status" value="1"/>
</dbReference>
<dbReference type="SUPFAM" id="SSF55681">
    <property type="entry name" value="Class II aaRS and biotin synthetases"/>
    <property type="match status" value="1"/>
</dbReference>
<evidence type="ECO:0000256" key="4">
    <source>
        <dbReference type="ARBA" id="ARBA00022598"/>
    </source>
</evidence>
<comment type="catalytic activity">
    <reaction evidence="12">
        <text>tRNA(Ala) + L-alanine + ATP = L-alanyl-tRNA(Ala) + AMP + diphosphate</text>
        <dbReference type="Rhea" id="RHEA:12540"/>
        <dbReference type="Rhea" id="RHEA-COMP:9657"/>
        <dbReference type="Rhea" id="RHEA-COMP:9923"/>
        <dbReference type="ChEBI" id="CHEBI:30616"/>
        <dbReference type="ChEBI" id="CHEBI:33019"/>
        <dbReference type="ChEBI" id="CHEBI:57972"/>
        <dbReference type="ChEBI" id="CHEBI:78442"/>
        <dbReference type="ChEBI" id="CHEBI:78497"/>
        <dbReference type="ChEBI" id="CHEBI:456215"/>
        <dbReference type="EC" id="6.1.1.7"/>
    </reaction>
</comment>
<dbReference type="SUPFAM" id="SSF55186">
    <property type="entry name" value="ThrRS/AlaRS common domain"/>
    <property type="match status" value="1"/>
</dbReference>
<dbReference type="GeneID" id="9750928"/>
<protein>
    <recommendedName>
        <fullName evidence="12">Alanine--tRNA ligase</fullName>
        <ecNumber evidence="12">6.1.1.7</ecNumber>
    </recommendedName>
    <alternativeName>
        <fullName evidence="12">Alanyl-tRNA synthetase</fullName>
        <shortName evidence="12">AlaRS</shortName>
    </alternativeName>
</protein>
<dbReference type="PRINTS" id="PR00980">
    <property type="entry name" value="TRNASYNTHALA"/>
</dbReference>
<dbReference type="Gene3D" id="2.40.30.130">
    <property type="match status" value="1"/>
</dbReference>
<evidence type="ECO:0000256" key="3">
    <source>
        <dbReference type="ARBA" id="ARBA00022555"/>
    </source>
</evidence>
<dbReference type="GO" id="GO:0005737">
    <property type="term" value="C:cytoplasm"/>
    <property type="evidence" value="ECO:0007669"/>
    <property type="project" value="UniProtKB-SubCell"/>
</dbReference>
<evidence type="ECO:0000259" key="13">
    <source>
        <dbReference type="PROSITE" id="PS50860"/>
    </source>
</evidence>
<dbReference type="SMART" id="SM00863">
    <property type="entry name" value="tRNA_SAD"/>
    <property type="match status" value="1"/>
</dbReference>
<dbReference type="PANTHER" id="PTHR11777">
    <property type="entry name" value="ALANYL-TRNA SYNTHETASE"/>
    <property type="match status" value="1"/>
</dbReference>
<dbReference type="NCBIfam" id="TIGR03683">
    <property type="entry name" value="A-tRNA_syn_arch"/>
    <property type="match status" value="1"/>
</dbReference>
<keyword evidence="8 12" id="KW-0067">ATP-binding</keyword>
<evidence type="ECO:0000256" key="9">
    <source>
        <dbReference type="ARBA" id="ARBA00022884"/>
    </source>
</evidence>
<dbReference type="EC" id="6.1.1.7" evidence="12"/>
<evidence type="ECO:0000256" key="12">
    <source>
        <dbReference type="HAMAP-Rule" id="MF_00036"/>
    </source>
</evidence>
<dbReference type="CDD" id="cd00673">
    <property type="entry name" value="AlaRS_core"/>
    <property type="match status" value="1"/>
</dbReference>
<dbReference type="HOGENOM" id="CLU_004485_4_0_2"/>
<dbReference type="InterPro" id="IPR018165">
    <property type="entry name" value="Ala-tRNA-synth_IIc_core"/>
</dbReference>
<comment type="similarity">
    <text evidence="1 12">Belongs to the class-II aminoacyl-tRNA synthetase family.</text>
</comment>
<feature type="binding site" evidence="12">
    <location>
        <position position="603"/>
    </location>
    <ligand>
        <name>Zn(2+)</name>
        <dbReference type="ChEBI" id="CHEBI:29105"/>
    </ligand>
</feature>
<keyword evidence="11 12" id="KW-0030">Aminoacyl-tRNA synthetase</keyword>
<dbReference type="InterPro" id="IPR045864">
    <property type="entry name" value="aa-tRNA-synth_II/BPL/LPL"/>
</dbReference>
<keyword evidence="15" id="KW-1185">Reference proteome</keyword>
<dbReference type="AlphaFoldDB" id="E1QRQ6"/>
<dbReference type="KEGG" id="vdi:Vdis_0016"/>
<dbReference type="InterPro" id="IPR002318">
    <property type="entry name" value="Ala-tRNA-lgiase_IIc"/>
</dbReference>
<keyword evidence="5 12" id="KW-0479">Metal-binding</keyword>
<dbReference type="Gene3D" id="3.30.980.10">
    <property type="entry name" value="Threonyl-trna Synthetase, Chain A, domain 2"/>
    <property type="match status" value="1"/>
</dbReference>
<feature type="binding site" evidence="12">
    <location>
        <position position="707"/>
    </location>
    <ligand>
        <name>Zn(2+)</name>
        <dbReference type="ChEBI" id="CHEBI:29105"/>
    </ligand>
</feature>
<dbReference type="EMBL" id="CP002100">
    <property type="protein sequence ID" value="ADN49431.1"/>
    <property type="molecule type" value="Genomic_DNA"/>
</dbReference>
<dbReference type="GO" id="GO:0005524">
    <property type="term" value="F:ATP binding"/>
    <property type="evidence" value="ECO:0007669"/>
    <property type="project" value="UniProtKB-UniRule"/>
</dbReference>
<dbReference type="GO" id="GO:0006419">
    <property type="term" value="P:alanyl-tRNA aminoacylation"/>
    <property type="evidence" value="ECO:0007669"/>
    <property type="project" value="UniProtKB-UniRule"/>
</dbReference>
<evidence type="ECO:0000256" key="11">
    <source>
        <dbReference type="ARBA" id="ARBA00023146"/>
    </source>
</evidence>
<keyword evidence="2 12" id="KW-0963">Cytoplasm</keyword>
<evidence type="ECO:0000256" key="10">
    <source>
        <dbReference type="ARBA" id="ARBA00022917"/>
    </source>
</evidence>
<evidence type="ECO:0000256" key="2">
    <source>
        <dbReference type="ARBA" id="ARBA00022490"/>
    </source>
</evidence>
<dbReference type="eggNOG" id="arCOG01255">
    <property type="taxonomic scope" value="Archaea"/>
</dbReference>
<keyword evidence="10 12" id="KW-0648">Protein biosynthesis</keyword>
<feature type="binding site" evidence="12">
    <location>
        <position position="711"/>
    </location>
    <ligand>
        <name>Zn(2+)</name>
        <dbReference type="ChEBI" id="CHEBI:29105"/>
    </ligand>
</feature>